<organism evidence="2">
    <name type="scientific">Compsopogon caeruleus</name>
    <dbReference type="NCBI Taxonomy" id="31354"/>
    <lineage>
        <taxon>Eukaryota</taxon>
        <taxon>Rhodophyta</taxon>
        <taxon>Compsopogonophyceae</taxon>
        <taxon>Compsopogonales</taxon>
        <taxon>Compsopogonaceae</taxon>
        <taxon>Compsopogon</taxon>
    </lineage>
</organism>
<name>A0A7S1T919_9RHOD</name>
<feature type="compositionally biased region" description="Low complexity" evidence="1">
    <location>
        <begin position="312"/>
        <end position="331"/>
    </location>
</feature>
<protein>
    <recommendedName>
        <fullName evidence="3">CRAL-TRIO domain-containing protein</fullName>
    </recommendedName>
</protein>
<accession>A0A7S1T919</accession>
<evidence type="ECO:0000313" key="2">
    <source>
        <dbReference type="EMBL" id="CAD9229556.1"/>
    </source>
</evidence>
<reference evidence="2" key="1">
    <citation type="submission" date="2021-01" db="EMBL/GenBank/DDBJ databases">
        <authorList>
            <person name="Corre E."/>
            <person name="Pelletier E."/>
            <person name="Niang G."/>
            <person name="Scheremetjew M."/>
            <person name="Finn R."/>
            <person name="Kale V."/>
            <person name="Holt S."/>
            <person name="Cochrane G."/>
            <person name="Meng A."/>
            <person name="Brown T."/>
            <person name="Cohen L."/>
        </authorList>
    </citation>
    <scope>NUCLEOTIDE SEQUENCE</scope>
    <source>
        <strain evidence="2">SAG 36.94</strain>
    </source>
</reference>
<proteinExistence type="predicted"/>
<evidence type="ECO:0000256" key="1">
    <source>
        <dbReference type="SAM" id="MobiDB-lite"/>
    </source>
</evidence>
<sequence length="353" mass="40416">MDNHTRRFRLSNDKLAMESLREMVQELAVRANQEFVADSFPDWYLDKVLELHNLKSAAAWDALRRSQMALEQLREMEQRADTNLLRALFQEGAQHVRGRDRIGRPILWMGASESVHRAKAPYTELLLYNAWVSIWALRCRSEELMDRSVFVVYDSRGQNLMNFNSGYFNAYGALFSALSPLFNPGGETWVFLPNILFRAPLRILERLWSKNAAGEAIFRFASTQEEILQQVQDRENVPRSFHHLGRELVLNFETYGNFDELLERRAFASLEIRDIFNARNDSIHGRTGDTYCSHLSRAEINHKFENSFASRGSSKVNGTSCSSSGSRLGDSNDSESSRDSSMPIKTISGDVLD</sequence>
<feature type="region of interest" description="Disordered" evidence="1">
    <location>
        <begin position="309"/>
        <end position="353"/>
    </location>
</feature>
<evidence type="ECO:0008006" key="3">
    <source>
        <dbReference type="Google" id="ProtNLM"/>
    </source>
</evidence>
<dbReference type="AlphaFoldDB" id="A0A7S1T919"/>
<dbReference type="EMBL" id="HBGH01003819">
    <property type="protein sequence ID" value="CAD9229556.1"/>
    <property type="molecule type" value="Transcribed_RNA"/>
</dbReference>
<gene>
    <name evidence="2" type="ORF">CCAE0312_LOCUS2095</name>
</gene>